<protein>
    <submittedName>
        <fullName evidence="1">HAD family phosphatase</fullName>
    </submittedName>
</protein>
<dbReference type="Proteomes" id="UP000823914">
    <property type="component" value="Unassembled WGS sequence"/>
</dbReference>
<dbReference type="InterPro" id="IPR006439">
    <property type="entry name" value="HAD-SF_hydro_IA"/>
</dbReference>
<dbReference type="SFLD" id="SFLDS00003">
    <property type="entry name" value="Haloacid_Dehalogenase"/>
    <property type="match status" value="1"/>
</dbReference>
<dbReference type="InterPro" id="IPR023198">
    <property type="entry name" value="PGP-like_dom2"/>
</dbReference>
<dbReference type="AlphaFoldDB" id="A0A9E2L1M2"/>
<proteinExistence type="predicted"/>
<name>A0A9E2L1M2_9SPIR</name>
<dbReference type="InterPro" id="IPR036412">
    <property type="entry name" value="HAD-like_sf"/>
</dbReference>
<dbReference type="NCBIfam" id="TIGR01509">
    <property type="entry name" value="HAD-SF-IA-v3"/>
    <property type="match status" value="1"/>
</dbReference>
<sequence>MIKAVIFDYGNVISQTQTGDCATDMEKITGVPAAVFRSVYEKFRFEFDRGTITGAEMYRQLLEDAGYKALSENKALMEKIAEMDMVSWRSIRQDVSDWAIGLKKQGFKLGILSNMPTEFLNKYEKEIPPFMQADYACFSCRVKMIKPEPGIYQNCLQGLVVKPEEAVFFDDLQENIDAAKKMGIHGCLWTGLDNAKKDLEALVTQWNT</sequence>
<evidence type="ECO:0000313" key="2">
    <source>
        <dbReference type="Proteomes" id="UP000823914"/>
    </source>
</evidence>
<gene>
    <name evidence="1" type="ORF">IAA16_01340</name>
</gene>
<dbReference type="InterPro" id="IPR023214">
    <property type="entry name" value="HAD_sf"/>
</dbReference>
<organism evidence="1 2">
    <name type="scientific">Candidatus Treponema excrementipullorum</name>
    <dbReference type="NCBI Taxonomy" id="2838768"/>
    <lineage>
        <taxon>Bacteria</taxon>
        <taxon>Pseudomonadati</taxon>
        <taxon>Spirochaetota</taxon>
        <taxon>Spirochaetia</taxon>
        <taxon>Spirochaetales</taxon>
        <taxon>Treponemataceae</taxon>
        <taxon>Treponema</taxon>
    </lineage>
</organism>
<dbReference type="PANTHER" id="PTHR43611:SF3">
    <property type="entry name" value="FLAVIN MONONUCLEOTIDE HYDROLASE 1, CHLOROPLATIC"/>
    <property type="match status" value="1"/>
</dbReference>
<dbReference type="SFLD" id="SFLDG01129">
    <property type="entry name" value="C1.5:_HAD__Beta-PGM__Phosphata"/>
    <property type="match status" value="1"/>
</dbReference>
<dbReference type="Pfam" id="PF00702">
    <property type="entry name" value="Hydrolase"/>
    <property type="match status" value="1"/>
</dbReference>
<comment type="caution">
    <text evidence="1">The sequence shown here is derived from an EMBL/GenBank/DDBJ whole genome shotgun (WGS) entry which is preliminary data.</text>
</comment>
<dbReference type="CDD" id="cd02603">
    <property type="entry name" value="HAD_sEH-N_like"/>
    <property type="match status" value="1"/>
</dbReference>
<dbReference type="Gene3D" id="3.40.50.1000">
    <property type="entry name" value="HAD superfamily/HAD-like"/>
    <property type="match status" value="1"/>
</dbReference>
<reference evidence="1" key="1">
    <citation type="journal article" date="2021" name="PeerJ">
        <title>Extensive microbial diversity within the chicken gut microbiome revealed by metagenomics and culture.</title>
        <authorList>
            <person name="Gilroy R."/>
            <person name="Ravi A."/>
            <person name="Getino M."/>
            <person name="Pursley I."/>
            <person name="Horton D.L."/>
            <person name="Alikhan N.F."/>
            <person name="Baker D."/>
            <person name="Gharbi K."/>
            <person name="Hall N."/>
            <person name="Watson M."/>
            <person name="Adriaenssens E.M."/>
            <person name="Foster-Nyarko E."/>
            <person name="Jarju S."/>
            <person name="Secka A."/>
            <person name="Antonio M."/>
            <person name="Oren A."/>
            <person name="Chaudhuri R.R."/>
            <person name="La Ragione R."/>
            <person name="Hildebrand F."/>
            <person name="Pallen M.J."/>
        </authorList>
    </citation>
    <scope>NUCLEOTIDE SEQUENCE</scope>
    <source>
        <strain evidence="1">Gambia15-2214</strain>
    </source>
</reference>
<dbReference type="Gene3D" id="1.10.150.240">
    <property type="entry name" value="Putative phosphatase, domain 2"/>
    <property type="match status" value="1"/>
</dbReference>
<dbReference type="EMBL" id="JAHLFV010000029">
    <property type="protein sequence ID" value="MBU3849192.1"/>
    <property type="molecule type" value="Genomic_DNA"/>
</dbReference>
<dbReference type="PANTHER" id="PTHR43611">
    <property type="entry name" value="ALPHA-D-GLUCOSE 1-PHOSPHATE PHOSPHATASE"/>
    <property type="match status" value="1"/>
</dbReference>
<accession>A0A9E2L1M2</accession>
<dbReference type="SUPFAM" id="SSF56784">
    <property type="entry name" value="HAD-like"/>
    <property type="match status" value="1"/>
</dbReference>
<evidence type="ECO:0000313" key="1">
    <source>
        <dbReference type="EMBL" id="MBU3849192.1"/>
    </source>
</evidence>
<reference evidence="1" key="2">
    <citation type="submission" date="2021-04" db="EMBL/GenBank/DDBJ databases">
        <authorList>
            <person name="Gilroy R."/>
        </authorList>
    </citation>
    <scope>NUCLEOTIDE SEQUENCE</scope>
    <source>
        <strain evidence="1">Gambia15-2214</strain>
    </source>
</reference>